<gene>
    <name evidence="1" type="ORF">BDN72DRAFT_786551</name>
</gene>
<reference evidence="1 2" key="1">
    <citation type="journal article" date="2019" name="Nat. Ecol. Evol.">
        <title>Megaphylogeny resolves global patterns of mushroom evolution.</title>
        <authorList>
            <person name="Varga T."/>
            <person name="Krizsan K."/>
            <person name="Foldi C."/>
            <person name="Dima B."/>
            <person name="Sanchez-Garcia M."/>
            <person name="Sanchez-Ramirez S."/>
            <person name="Szollosi G.J."/>
            <person name="Szarkandi J.G."/>
            <person name="Papp V."/>
            <person name="Albert L."/>
            <person name="Andreopoulos W."/>
            <person name="Angelini C."/>
            <person name="Antonin V."/>
            <person name="Barry K.W."/>
            <person name="Bougher N.L."/>
            <person name="Buchanan P."/>
            <person name="Buyck B."/>
            <person name="Bense V."/>
            <person name="Catcheside P."/>
            <person name="Chovatia M."/>
            <person name="Cooper J."/>
            <person name="Damon W."/>
            <person name="Desjardin D."/>
            <person name="Finy P."/>
            <person name="Geml J."/>
            <person name="Haridas S."/>
            <person name="Hughes K."/>
            <person name="Justo A."/>
            <person name="Karasinski D."/>
            <person name="Kautmanova I."/>
            <person name="Kiss B."/>
            <person name="Kocsube S."/>
            <person name="Kotiranta H."/>
            <person name="LaButti K.M."/>
            <person name="Lechner B.E."/>
            <person name="Liimatainen K."/>
            <person name="Lipzen A."/>
            <person name="Lukacs Z."/>
            <person name="Mihaltcheva S."/>
            <person name="Morgado L.N."/>
            <person name="Niskanen T."/>
            <person name="Noordeloos M.E."/>
            <person name="Ohm R.A."/>
            <person name="Ortiz-Santana B."/>
            <person name="Ovrebo C."/>
            <person name="Racz N."/>
            <person name="Riley R."/>
            <person name="Savchenko A."/>
            <person name="Shiryaev A."/>
            <person name="Soop K."/>
            <person name="Spirin V."/>
            <person name="Szebenyi C."/>
            <person name="Tomsovsky M."/>
            <person name="Tulloss R.E."/>
            <person name="Uehling J."/>
            <person name="Grigoriev I.V."/>
            <person name="Vagvolgyi C."/>
            <person name="Papp T."/>
            <person name="Martin F.M."/>
            <person name="Miettinen O."/>
            <person name="Hibbett D.S."/>
            <person name="Nagy L.G."/>
        </authorList>
    </citation>
    <scope>NUCLEOTIDE SEQUENCE [LARGE SCALE GENOMIC DNA]</scope>
    <source>
        <strain evidence="1 2">NL-1719</strain>
    </source>
</reference>
<protein>
    <submittedName>
        <fullName evidence="1">Uncharacterized protein</fullName>
    </submittedName>
</protein>
<keyword evidence="2" id="KW-1185">Reference proteome</keyword>
<accession>A0ACD3BDH9</accession>
<feature type="non-terminal residue" evidence="1">
    <location>
        <position position="358"/>
    </location>
</feature>
<evidence type="ECO:0000313" key="2">
    <source>
        <dbReference type="Proteomes" id="UP000308600"/>
    </source>
</evidence>
<organism evidence="1 2">
    <name type="scientific">Pluteus cervinus</name>
    <dbReference type="NCBI Taxonomy" id="181527"/>
    <lineage>
        <taxon>Eukaryota</taxon>
        <taxon>Fungi</taxon>
        <taxon>Dikarya</taxon>
        <taxon>Basidiomycota</taxon>
        <taxon>Agaricomycotina</taxon>
        <taxon>Agaricomycetes</taxon>
        <taxon>Agaricomycetidae</taxon>
        <taxon>Agaricales</taxon>
        <taxon>Pluteineae</taxon>
        <taxon>Pluteaceae</taxon>
        <taxon>Pluteus</taxon>
    </lineage>
</organism>
<proteinExistence type="predicted"/>
<dbReference type="EMBL" id="ML208261">
    <property type="protein sequence ID" value="TFK76138.1"/>
    <property type="molecule type" value="Genomic_DNA"/>
</dbReference>
<sequence>MNALWNLHALVTGQPTETQCVRQQLEASAVPVSAADCRTCPNPCDEGHEAYPRRFDIDMQTSMLGSVKPYRRQVIISTGKCDWERDVTGEKGSLASYLLQVEKHSEAHEIRPVPPKSNGKAVHPVSGVFRSDDSTRVSILNGNHTSLSCTENAETVLVLPDYKLISEVSRSIDGAQRLWEAAVHPDVGRFGATLENSPLKTWVIPYSCVILLCSHKRRDNRCSIAAPKLERAFIQCLEERGWSADTALEDPSITLGKPIEEYEGTAEERDEHIMGQLKEVAAAKRVLIIRNSHMGGHKYAGNCILYTPQGSSIWYGRVTPHEVPSVVENTILAGLVLPPLLRGGLNISRPGCTSLHDW</sequence>
<evidence type="ECO:0000313" key="1">
    <source>
        <dbReference type="EMBL" id="TFK76138.1"/>
    </source>
</evidence>
<name>A0ACD3BDH9_9AGAR</name>
<dbReference type="Proteomes" id="UP000308600">
    <property type="component" value="Unassembled WGS sequence"/>
</dbReference>